<feature type="compositionally biased region" description="Polar residues" evidence="1">
    <location>
        <begin position="111"/>
        <end position="125"/>
    </location>
</feature>
<feature type="transmembrane region" description="Helical" evidence="2">
    <location>
        <begin position="7"/>
        <end position="28"/>
    </location>
</feature>
<organism evidence="3 4">
    <name type="scientific">Gracilibacillus salitolerans</name>
    <dbReference type="NCBI Taxonomy" id="2663022"/>
    <lineage>
        <taxon>Bacteria</taxon>
        <taxon>Bacillati</taxon>
        <taxon>Bacillota</taxon>
        <taxon>Bacilli</taxon>
        <taxon>Bacillales</taxon>
        <taxon>Bacillaceae</taxon>
        <taxon>Gracilibacillus</taxon>
    </lineage>
</organism>
<keyword evidence="2" id="KW-0812">Transmembrane</keyword>
<keyword evidence="2" id="KW-0472">Membrane</keyword>
<reference evidence="3 4" key="1">
    <citation type="submission" date="2019-11" db="EMBL/GenBank/DDBJ databases">
        <title>Gracilibacillus salitolerans sp. nov., a moderate halophile isolated from a saline soil in northwest China.</title>
        <authorList>
            <person name="Gan L."/>
        </authorList>
    </citation>
    <scope>NUCLEOTIDE SEQUENCE [LARGE SCALE GENOMIC DNA]</scope>
    <source>
        <strain evidence="3 4">SCU50</strain>
    </source>
</reference>
<name>A0A5Q2TJC2_9BACI</name>
<feature type="region of interest" description="Disordered" evidence="1">
    <location>
        <begin position="100"/>
        <end position="134"/>
    </location>
</feature>
<keyword evidence="4" id="KW-1185">Reference proteome</keyword>
<evidence type="ECO:0000256" key="2">
    <source>
        <dbReference type="SAM" id="Phobius"/>
    </source>
</evidence>
<keyword evidence="2" id="KW-1133">Transmembrane helix</keyword>
<proteinExistence type="predicted"/>
<dbReference type="RefSeq" id="WP_153790997.1">
    <property type="nucleotide sequence ID" value="NZ_CP045915.1"/>
</dbReference>
<evidence type="ECO:0000313" key="3">
    <source>
        <dbReference type="EMBL" id="QGH34103.1"/>
    </source>
</evidence>
<protein>
    <submittedName>
        <fullName evidence="3">Uncharacterized protein</fullName>
    </submittedName>
</protein>
<dbReference type="Proteomes" id="UP000339690">
    <property type="component" value="Chromosome"/>
</dbReference>
<accession>A0A5Q2TJC2</accession>
<dbReference type="AlphaFoldDB" id="A0A5Q2TJC2"/>
<sequence>MEVTYRIMLYGGIVGALITLSIAIWLFIKLDIRHVLEDLTGIRLGKNRRKQNNASFEMWSERNYTSSQLELKKLEHTSESVRESRKFHTSQEFLQHKTNQQIKNTSRDEQISVSPHMQYAEPNQLSKEENSYDPTELLDEVSENNQTELLEETTFLENETELLGEGEASFEMEEEVIVTHNASNKKEGLK</sequence>
<dbReference type="KEGG" id="grc:GI584_08750"/>
<dbReference type="EMBL" id="CP045915">
    <property type="protein sequence ID" value="QGH34103.1"/>
    <property type="molecule type" value="Genomic_DNA"/>
</dbReference>
<gene>
    <name evidence="3" type="ORF">GI584_08750</name>
</gene>
<evidence type="ECO:0000256" key="1">
    <source>
        <dbReference type="SAM" id="MobiDB-lite"/>
    </source>
</evidence>
<evidence type="ECO:0000313" key="4">
    <source>
        <dbReference type="Proteomes" id="UP000339690"/>
    </source>
</evidence>